<proteinExistence type="predicted"/>
<evidence type="ECO:0000256" key="5">
    <source>
        <dbReference type="ARBA" id="ARBA00022777"/>
    </source>
</evidence>
<dbReference type="GO" id="GO:0005524">
    <property type="term" value="F:ATP binding"/>
    <property type="evidence" value="ECO:0007669"/>
    <property type="project" value="UniProtKB-KW"/>
</dbReference>
<dbReference type="GO" id="GO:0004674">
    <property type="term" value="F:protein serine/threonine kinase activity"/>
    <property type="evidence" value="ECO:0007669"/>
    <property type="project" value="UniProtKB-KW"/>
</dbReference>
<feature type="domain" description="AGC-kinase C-terminal" evidence="8">
    <location>
        <begin position="646"/>
        <end position="719"/>
    </location>
</feature>
<dbReference type="EMBL" id="CP012526">
    <property type="protein sequence ID" value="ALC47597.1"/>
    <property type="molecule type" value="Genomic_DNA"/>
</dbReference>
<keyword evidence="3" id="KW-0808">Transferase</keyword>
<keyword evidence="10" id="KW-1185">Reference proteome</keyword>
<dbReference type="PROSITE" id="PS51285">
    <property type="entry name" value="AGC_KINASE_CTER"/>
    <property type="match status" value="1"/>
</dbReference>
<feature type="compositionally biased region" description="Low complexity" evidence="7">
    <location>
        <begin position="493"/>
        <end position="504"/>
    </location>
</feature>
<dbReference type="PANTHER" id="PTHR22988">
    <property type="entry name" value="MYOTONIC DYSTROPHY S/T KINASE-RELATED"/>
    <property type="match status" value="1"/>
</dbReference>
<keyword evidence="6" id="KW-0067">ATP-binding</keyword>
<evidence type="ECO:0000256" key="7">
    <source>
        <dbReference type="SAM" id="MobiDB-lite"/>
    </source>
</evidence>
<organism evidence="9 10">
    <name type="scientific">Drosophila busckii</name>
    <name type="common">Fruit fly</name>
    <dbReference type="NCBI Taxonomy" id="30019"/>
    <lineage>
        <taxon>Eukaryota</taxon>
        <taxon>Metazoa</taxon>
        <taxon>Ecdysozoa</taxon>
        <taxon>Arthropoda</taxon>
        <taxon>Hexapoda</taxon>
        <taxon>Insecta</taxon>
        <taxon>Pterygota</taxon>
        <taxon>Neoptera</taxon>
        <taxon>Endopterygota</taxon>
        <taxon>Diptera</taxon>
        <taxon>Brachycera</taxon>
        <taxon>Muscomorpha</taxon>
        <taxon>Ephydroidea</taxon>
        <taxon>Drosophilidae</taxon>
        <taxon>Drosophila</taxon>
    </lineage>
</organism>
<evidence type="ECO:0000256" key="1">
    <source>
        <dbReference type="ARBA" id="ARBA00012513"/>
    </source>
</evidence>
<feature type="compositionally biased region" description="Polar residues" evidence="7">
    <location>
        <begin position="464"/>
        <end position="475"/>
    </location>
</feature>
<evidence type="ECO:0000256" key="3">
    <source>
        <dbReference type="ARBA" id="ARBA00022679"/>
    </source>
</evidence>
<name>A0A0M4ESA3_DROBS</name>
<feature type="compositionally biased region" description="Polar residues" evidence="7">
    <location>
        <begin position="318"/>
        <end position="337"/>
    </location>
</feature>
<protein>
    <recommendedName>
        <fullName evidence="1">non-specific serine/threonine protein kinase</fullName>
        <ecNumber evidence="1">2.7.11.1</ecNumber>
    </recommendedName>
</protein>
<evidence type="ECO:0000313" key="9">
    <source>
        <dbReference type="EMBL" id="ALC47597.1"/>
    </source>
</evidence>
<feature type="compositionally biased region" description="Polar residues" evidence="7">
    <location>
        <begin position="144"/>
        <end position="167"/>
    </location>
</feature>
<evidence type="ECO:0000313" key="10">
    <source>
        <dbReference type="Proteomes" id="UP000494163"/>
    </source>
</evidence>
<evidence type="ECO:0000256" key="2">
    <source>
        <dbReference type="ARBA" id="ARBA00022527"/>
    </source>
</evidence>
<keyword evidence="4" id="KW-0547">Nucleotide-binding</keyword>
<evidence type="ECO:0000256" key="4">
    <source>
        <dbReference type="ARBA" id="ARBA00022741"/>
    </source>
</evidence>
<dbReference type="SMART" id="SM00133">
    <property type="entry name" value="S_TK_X"/>
    <property type="match status" value="1"/>
</dbReference>
<keyword evidence="2" id="KW-0723">Serine/threonine-protein kinase</keyword>
<feature type="region of interest" description="Disordered" evidence="7">
    <location>
        <begin position="660"/>
        <end position="692"/>
    </location>
</feature>
<evidence type="ECO:0000259" key="8">
    <source>
        <dbReference type="PROSITE" id="PS51285"/>
    </source>
</evidence>
<keyword evidence="5" id="KW-0418">Kinase</keyword>
<dbReference type="EC" id="2.7.11.1" evidence="1"/>
<feature type="compositionally biased region" description="Low complexity" evidence="7">
    <location>
        <begin position="300"/>
        <end position="313"/>
    </location>
</feature>
<reference evidence="9 10" key="1">
    <citation type="submission" date="2015-08" db="EMBL/GenBank/DDBJ databases">
        <title>Ancestral chromatin configuration constrains chromatin evolution on differentiating sex chromosomes in Drosophila.</title>
        <authorList>
            <person name="Zhou Q."/>
            <person name="Bachtrog D."/>
        </authorList>
    </citation>
    <scope>NUCLEOTIDE SEQUENCE [LARGE SCALE GENOMIC DNA]</scope>
    <source>
        <tissue evidence="9">Whole larvae</tissue>
    </source>
</reference>
<gene>
    <name evidence="9" type="ORF">Dbus_chr3Rg2347</name>
</gene>
<dbReference type="STRING" id="30019.A0A0M4ESA3"/>
<feature type="region of interest" description="Disordered" evidence="7">
    <location>
        <begin position="447"/>
        <end position="537"/>
    </location>
</feature>
<dbReference type="InterPro" id="IPR011009">
    <property type="entry name" value="Kinase-like_dom_sf"/>
</dbReference>
<dbReference type="OrthoDB" id="3638488at2759"/>
<sequence length="730" mass="77689">MHPAGDKRGGRPNDKYTAEALESIKQDLTRFEVQNNHRNNQNYTPLRYTAANGRNEALDYHHAKLPLEPPGTASMSAASPSPDGVLVAPPQQPVAVAVALPTANGHVPKMINAMIPPKLIRKPSIERETPTHYLRCSPALDSGAGSSRSDSPHSHQQLSGRASTGQYSPSPSSFSDAAPPAPPPRNPTGVSSATPPPAPPTNQIFKRRSPALNRPAAITPSVVVASARGTSPVIPQNNGGIKTPQQLTQQMKALNMYASASSGVVVEPPPPYLLNSVQGVGVGVSVAVGVGAPPPSYTASMQSRQSPTQSQQSDYRKSPSSGIYSATSAGSPSPITVSNSSGILPAAAGVARPQPRAYQARTQQPIIMQSVKSTQVQKPVLQTAVAPQSPVNASASNSPVHVLSAPPSYPQKSPAVVQQQQQAAAAAQQHATLPVVVAGAQQLPVSSNGNAGRQLPPPPPYQNVRVTTPELSSGGNNNNNNNNNLTVDKPPVSINNNIQISNSNLATTPPIPPAKYNGGNSVSANGNSSGGSNGSASAASAAGAAAAAAACKKIKHASPIPERKQISKEKEEERKEFRIRQYSPQAFKFFMEQHIENVINWEKTLHIPSQAQLSREATDLIRRLCASSDKRLGKSVDEVKSHDFFKGIDFADMRKQKAPYIPEIKHPTDTSNFDPVDPDKLRSNDSNLSSGDDIDLNDRPFHGFFEFTFRRFFDDRQHPDMSDDQVPVYV</sequence>
<feature type="region of interest" description="Disordered" evidence="7">
    <location>
        <begin position="65"/>
        <end position="85"/>
    </location>
</feature>
<feature type="compositionally biased region" description="Low complexity" evidence="7">
    <location>
        <begin position="517"/>
        <end position="527"/>
    </location>
</feature>
<feature type="region of interest" description="Disordered" evidence="7">
    <location>
        <begin position="390"/>
        <end position="415"/>
    </location>
</feature>
<dbReference type="OMA" id="HIENVIN"/>
<dbReference type="SUPFAM" id="SSF56112">
    <property type="entry name" value="Protein kinase-like (PK-like)"/>
    <property type="match status" value="1"/>
</dbReference>
<feature type="compositionally biased region" description="Low complexity" evidence="7">
    <location>
        <begin position="168"/>
        <end position="178"/>
    </location>
</feature>
<feature type="region of interest" description="Disordered" evidence="7">
    <location>
        <begin position="134"/>
        <end position="205"/>
    </location>
</feature>
<feature type="region of interest" description="Disordered" evidence="7">
    <location>
        <begin position="297"/>
        <end position="337"/>
    </location>
</feature>
<evidence type="ECO:0000256" key="6">
    <source>
        <dbReference type="ARBA" id="ARBA00022840"/>
    </source>
</evidence>
<dbReference type="Gene3D" id="1.10.510.10">
    <property type="entry name" value="Transferase(Phosphotransferase) domain 1"/>
    <property type="match status" value="1"/>
</dbReference>
<dbReference type="InterPro" id="IPR000961">
    <property type="entry name" value="AGC-kinase_C"/>
</dbReference>
<dbReference type="InterPro" id="IPR050839">
    <property type="entry name" value="Rho-assoc_Ser/Thr_Kinase"/>
</dbReference>
<accession>A0A0M4ESA3</accession>
<feature type="compositionally biased region" description="Polar residues" evidence="7">
    <location>
        <begin position="390"/>
        <end position="399"/>
    </location>
</feature>
<dbReference type="Proteomes" id="UP000494163">
    <property type="component" value="Chromosome 3R"/>
</dbReference>
<dbReference type="AlphaFoldDB" id="A0A0M4ESA3"/>